<feature type="binding site" evidence="6">
    <location>
        <position position="117"/>
    </location>
    <ligand>
        <name>S-adenosyl-L-methionine</name>
        <dbReference type="ChEBI" id="CHEBI:59789"/>
    </ligand>
</feature>
<comment type="catalytic activity">
    <reaction evidence="6">
        <text>a 2-demethylmenaquinol + S-adenosyl-L-methionine = a menaquinol + S-adenosyl-L-homocysteine + H(+)</text>
        <dbReference type="Rhea" id="RHEA:42640"/>
        <dbReference type="Rhea" id="RHEA-COMP:9539"/>
        <dbReference type="Rhea" id="RHEA-COMP:9563"/>
        <dbReference type="ChEBI" id="CHEBI:15378"/>
        <dbReference type="ChEBI" id="CHEBI:18151"/>
        <dbReference type="ChEBI" id="CHEBI:55437"/>
        <dbReference type="ChEBI" id="CHEBI:57856"/>
        <dbReference type="ChEBI" id="CHEBI:59789"/>
        <dbReference type="EC" id="2.1.1.163"/>
    </reaction>
</comment>
<reference evidence="8" key="1">
    <citation type="journal article" date="2014" name="Int. J. Syst. Evol. Microbiol.">
        <title>Complete genome sequence of Corynebacterium casei LMG S-19264T (=DSM 44701T), isolated from a smear-ripened cheese.</title>
        <authorList>
            <consortium name="US DOE Joint Genome Institute (JGI-PGF)"/>
            <person name="Walter F."/>
            <person name="Albersmeier A."/>
            <person name="Kalinowski J."/>
            <person name="Ruckert C."/>
        </authorList>
    </citation>
    <scope>NUCLEOTIDE SEQUENCE</scope>
    <source>
        <strain evidence="8">CGMCC 1.15725</strain>
    </source>
</reference>
<dbReference type="PROSITE" id="PS01183">
    <property type="entry name" value="UBIE_1"/>
    <property type="match status" value="1"/>
</dbReference>
<comment type="pathway">
    <text evidence="6">Quinol/quinone metabolism; menaquinone biosynthesis; menaquinol from 1,4-dihydroxy-2-naphthoate: step 2/2.</text>
</comment>
<keyword evidence="3 6" id="KW-0808">Transferase</keyword>
<dbReference type="PROSITE" id="PS51608">
    <property type="entry name" value="SAM_MT_UBIE"/>
    <property type="match status" value="1"/>
</dbReference>
<dbReference type="InterPro" id="IPR029063">
    <property type="entry name" value="SAM-dependent_MTases_sf"/>
</dbReference>
<comment type="catalytic activity">
    <reaction evidence="6">
        <text>a 2-methoxy-6-(all-trans-polyprenyl)benzene-1,4-diol + S-adenosyl-L-methionine = a 5-methoxy-2-methyl-3-(all-trans-polyprenyl)benzene-1,4-diol + S-adenosyl-L-homocysteine + H(+)</text>
        <dbReference type="Rhea" id="RHEA:28286"/>
        <dbReference type="Rhea" id="RHEA-COMP:10858"/>
        <dbReference type="Rhea" id="RHEA-COMP:10859"/>
        <dbReference type="ChEBI" id="CHEBI:15378"/>
        <dbReference type="ChEBI" id="CHEBI:57856"/>
        <dbReference type="ChEBI" id="CHEBI:59789"/>
        <dbReference type="ChEBI" id="CHEBI:84166"/>
        <dbReference type="ChEBI" id="CHEBI:84167"/>
        <dbReference type="EC" id="2.1.1.201"/>
    </reaction>
</comment>
<proteinExistence type="inferred from homology"/>
<sequence length="273" mass="30577">MFRAMTRQDSSAPESEPAGSTHFGFRTVAEDEKVGLVRGVFDSVAGRYDLMNDLMSAGIHRLWKAALMDWLNPRPGQHLLDVAGGTGDIAFRFLERTRPRGATAEHPPVAARVTVCDINWNMLGVGRDRAIDRGILVGIDWVCGDAEQLPVPSGSMDCYTIAFGLRNVTHIDEALAEARRVLKPGGRFICLEFSHVVLPVLDRLYDTYSFEVLPRLGRWVAKDEESYRYLAESIRRFPPQEELALRMRAVGFDQVKYRNLSGGIAAMHSGWRL</sequence>
<dbReference type="AlphaFoldDB" id="A0A8J3E126"/>
<dbReference type="GO" id="GO:0009234">
    <property type="term" value="P:menaquinone biosynthetic process"/>
    <property type="evidence" value="ECO:0007669"/>
    <property type="project" value="UniProtKB-UniRule"/>
</dbReference>
<dbReference type="Pfam" id="PF01209">
    <property type="entry name" value="Ubie_methyltran"/>
    <property type="match status" value="1"/>
</dbReference>
<evidence type="ECO:0000256" key="2">
    <source>
        <dbReference type="ARBA" id="ARBA00022603"/>
    </source>
</evidence>
<dbReference type="PROSITE" id="PS01184">
    <property type="entry name" value="UBIE_2"/>
    <property type="match status" value="1"/>
</dbReference>
<keyword evidence="1 6" id="KW-0474">Menaquinone biosynthesis</keyword>
<comment type="caution">
    <text evidence="8">The sequence shown here is derived from an EMBL/GenBank/DDBJ whole genome shotgun (WGS) entry which is preliminary data.</text>
</comment>
<dbReference type="PANTHER" id="PTHR43591:SF24">
    <property type="entry name" value="2-METHOXY-6-POLYPRENYL-1,4-BENZOQUINOL METHYLASE, MITOCHONDRIAL"/>
    <property type="match status" value="1"/>
</dbReference>
<evidence type="ECO:0000256" key="6">
    <source>
        <dbReference type="HAMAP-Rule" id="MF_01813"/>
    </source>
</evidence>
<evidence type="ECO:0000256" key="5">
    <source>
        <dbReference type="ARBA" id="ARBA00022691"/>
    </source>
</evidence>
<reference evidence="8" key="2">
    <citation type="submission" date="2020-09" db="EMBL/GenBank/DDBJ databases">
        <authorList>
            <person name="Sun Q."/>
            <person name="Zhou Y."/>
        </authorList>
    </citation>
    <scope>NUCLEOTIDE SEQUENCE</scope>
    <source>
        <strain evidence="8">CGMCC 1.15725</strain>
    </source>
</reference>
<dbReference type="GO" id="GO:0043770">
    <property type="term" value="F:demethylmenaquinone methyltransferase activity"/>
    <property type="evidence" value="ECO:0007669"/>
    <property type="project" value="UniProtKB-UniRule"/>
</dbReference>
<dbReference type="NCBIfam" id="TIGR01934">
    <property type="entry name" value="MenG_MenH_UbiE"/>
    <property type="match status" value="1"/>
</dbReference>
<dbReference type="GO" id="GO:0032259">
    <property type="term" value="P:methylation"/>
    <property type="evidence" value="ECO:0007669"/>
    <property type="project" value="UniProtKB-KW"/>
</dbReference>
<dbReference type="PANTHER" id="PTHR43591">
    <property type="entry name" value="METHYLTRANSFERASE"/>
    <property type="match status" value="1"/>
</dbReference>
<dbReference type="Gene3D" id="3.40.50.150">
    <property type="entry name" value="Vaccinia Virus protein VP39"/>
    <property type="match status" value="1"/>
</dbReference>
<keyword evidence="4 6" id="KW-0831">Ubiquinone biosynthesis</keyword>
<evidence type="ECO:0000256" key="7">
    <source>
        <dbReference type="SAM" id="MobiDB-lite"/>
    </source>
</evidence>
<dbReference type="EMBL" id="BMJQ01000002">
    <property type="protein sequence ID" value="GGF07423.1"/>
    <property type="molecule type" value="Genomic_DNA"/>
</dbReference>
<comment type="pathway">
    <text evidence="6">Cofactor biosynthesis; ubiquinone biosynthesis.</text>
</comment>
<feature type="region of interest" description="Disordered" evidence="7">
    <location>
        <begin position="1"/>
        <end position="22"/>
    </location>
</feature>
<dbReference type="Proteomes" id="UP000646365">
    <property type="component" value="Unassembled WGS sequence"/>
</dbReference>
<dbReference type="InterPro" id="IPR004033">
    <property type="entry name" value="UbiE/COQ5_MeTrFase"/>
</dbReference>
<comment type="function">
    <text evidence="6">Methyltransferase required for the conversion of demethylmenaquinol (DMKH2) to menaquinol (MKH2) and the conversion of 2-polyprenyl-6-methoxy-1,4-benzoquinol (DDMQH2) to 2-polyprenyl-3-methyl-6-methoxy-1,4-benzoquinol (DMQH2).</text>
</comment>
<dbReference type="FunFam" id="3.40.50.150:FF:000064">
    <property type="entry name" value="2-methoxy-6-polyprenyl-1,4-benzoquinol methylase, mitochondrial"/>
    <property type="match status" value="1"/>
</dbReference>
<dbReference type="InterPro" id="IPR023576">
    <property type="entry name" value="UbiE/COQ5_MeTrFase_CS"/>
</dbReference>
<gene>
    <name evidence="6 8" type="primary">ubiE</name>
    <name evidence="8" type="ORF">GCM10011611_11100</name>
</gene>
<evidence type="ECO:0000256" key="3">
    <source>
        <dbReference type="ARBA" id="ARBA00022679"/>
    </source>
</evidence>
<dbReference type="GO" id="GO:0009060">
    <property type="term" value="P:aerobic respiration"/>
    <property type="evidence" value="ECO:0007669"/>
    <property type="project" value="UniProtKB-UniRule"/>
</dbReference>
<feature type="binding site" evidence="6">
    <location>
        <position position="86"/>
    </location>
    <ligand>
        <name>S-adenosyl-L-methionine</name>
        <dbReference type="ChEBI" id="CHEBI:59789"/>
    </ligand>
</feature>
<comment type="caution">
    <text evidence="6">Lacks conserved residue(s) required for the propagation of feature annotation.</text>
</comment>
<dbReference type="UniPathway" id="UPA00232"/>
<keyword evidence="2 6" id="KW-0489">Methyltransferase</keyword>
<evidence type="ECO:0000256" key="4">
    <source>
        <dbReference type="ARBA" id="ARBA00022688"/>
    </source>
</evidence>
<protein>
    <recommendedName>
        <fullName evidence="6">Ubiquinone/menaquinone biosynthesis C-methyltransferase UbiE</fullName>
        <ecNumber evidence="6">2.1.1.163</ecNumber>
        <ecNumber evidence="6">2.1.1.201</ecNumber>
    </recommendedName>
    <alternativeName>
        <fullName evidence="6">2-methoxy-6-polyprenyl-1,4-benzoquinol methylase</fullName>
    </alternativeName>
    <alternativeName>
        <fullName evidence="6">Demethylmenaquinone methyltransferase</fullName>
    </alternativeName>
</protein>
<dbReference type="EC" id="2.1.1.201" evidence="6"/>
<keyword evidence="9" id="KW-1185">Reference proteome</keyword>
<dbReference type="CDD" id="cd02440">
    <property type="entry name" value="AdoMet_MTases"/>
    <property type="match status" value="1"/>
</dbReference>
<dbReference type="GO" id="GO:0008425">
    <property type="term" value="F:2-methoxy-6-polyprenyl-1,4-benzoquinol methyltransferase activity"/>
    <property type="evidence" value="ECO:0007669"/>
    <property type="project" value="UniProtKB-UniRule"/>
</dbReference>
<keyword evidence="5 6" id="KW-0949">S-adenosyl-L-methionine</keyword>
<organism evidence="8 9">
    <name type="scientific">Aliidongia dinghuensis</name>
    <dbReference type="NCBI Taxonomy" id="1867774"/>
    <lineage>
        <taxon>Bacteria</taxon>
        <taxon>Pseudomonadati</taxon>
        <taxon>Pseudomonadota</taxon>
        <taxon>Alphaproteobacteria</taxon>
        <taxon>Rhodospirillales</taxon>
        <taxon>Dongiaceae</taxon>
        <taxon>Aliidongia</taxon>
    </lineage>
</organism>
<feature type="binding site" evidence="6">
    <location>
        <begin position="145"/>
        <end position="146"/>
    </location>
    <ligand>
        <name>S-adenosyl-L-methionine</name>
        <dbReference type="ChEBI" id="CHEBI:59789"/>
    </ligand>
</feature>
<dbReference type="UniPathway" id="UPA00079">
    <property type="reaction ID" value="UER00169"/>
</dbReference>
<evidence type="ECO:0000256" key="1">
    <source>
        <dbReference type="ARBA" id="ARBA00022428"/>
    </source>
</evidence>
<name>A0A8J3E126_9PROT</name>
<dbReference type="HAMAP" id="MF_01813">
    <property type="entry name" value="MenG_UbiE_methyltr"/>
    <property type="match status" value="1"/>
</dbReference>
<dbReference type="SUPFAM" id="SSF53335">
    <property type="entry name" value="S-adenosyl-L-methionine-dependent methyltransferases"/>
    <property type="match status" value="1"/>
</dbReference>
<dbReference type="EC" id="2.1.1.163" evidence="6"/>
<evidence type="ECO:0000313" key="8">
    <source>
        <dbReference type="EMBL" id="GGF07423.1"/>
    </source>
</evidence>
<dbReference type="NCBIfam" id="NF001242">
    <property type="entry name" value="PRK00216.1-3"/>
    <property type="match status" value="1"/>
</dbReference>
<evidence type="ECO:0000313" key="9">
    <source>
        <dbReference type="Proteomes" id="UP000646365"/>
    </source>
</evidence>
<accession>A0A8J3E126</accession>
<keyword evidence="8" id="KW-0830">Ubiquinone</keyword>
<comment type="similarity">
    <text evidence="6">Belongs to the class I-like SAM-binding methyltransferase superfamily. MenG/UbiE family.</text>
</comment>